<proteinExistence type="predicted"/>
<gene>
    <name evidence="4" type="ORF">A5707_17555</name>
</gene>
<dbReference type="Pfam" id="PF13490">
    <property type="entry name" value="zf-HC2"/>
    <property type="match status" value="1"/>
</dbReference>
<keyword evidence="1" id="KW-1133">Transmembrane helix</keyword>
<feature type="transmembrane region" description="Helical" evidence="1">
    <location>
        <begin position="136"/>
        <end position="153"/>
    </location>
</feature>
<dbReference type="EMBL" id="LZKJ01000072">
    <property type="protein sequence ID" value="OBI48813.1"/>
    <property type="molecule type" value="Genomic_DNA"/>
</dbReference>
<evidence type="ECO:0000256" key="1">
    <source>
        <dbReference type="SAM" id="Phobius"/>
    </source>
</evidence>
<feature type="transmembrane region" description="Helical" evidence="1">
    <location>
        <begin position="94"/>
        <end position="116"/>
    </location>
</feature>
<evidence type="ECO:0000313" key="5">
    <source>
        <dbReference type="Proteomes" id="UP000093592"/>
    </source>
</evidence>
<feature type="transmembrane region" description="Helical" evidence="1">
    <location>
        <begin position="160"/>
        <end position="177"/>
    </location>
</feature>
<dbReference type="InterPro" id="IPR027383">
    <property type="entry name" value="Znf_put"/>
</dbReference>
<dbReference type="RefSeq" id="WP_197495280.1">
    <property type="nucleotide sequence ID" value="NZ_LZKJ01000072.1"/>
</dbReference>
<keyword evidence="1" id="KW-0472">Membrane</keyword>
<evidence type="ECO:0008006" key="6">
    <source>
        <dbReference type="Google" id="ProtNLM"/>
    </source>
</evidence>
<evidence type="ECO:0000259" key="2">
    <source>
        <dbReference type="Pfam" id="PF10039"/>
    </source>
</evidence>
<evidence type="ECO:0000313" key="4">
    <source>
        <dbReference type="EMBL" id="OBI48813.1"/>
    </source>
</evidence>
<sequence length="249" mass="26030">MSDDTKMRCEVAREALSARLDGEPQQVPAQRVDAHLGSCPDCRAWLIGVAVQTRQLAALEPGHGPDMVEQIMAAVGVAPYRRWWQGLISDYRRWALIVAGLIQVALASAQIAGIDFGMVSTHMHGAATGAHLMHESTAWLLALGAAMIAAGIWTTAAVGVAAIAGAYAVALLGYVAVDSYSGQVTASRVASHLPILVGLLFALLVARNRGGGAQPSAASDEATSELVLAAAAADARRRRHLRPVNRSAA</sequence>
<keyword evidence="1" id="KW-0812">Transmembrane</keyword>
<evidence type="ECO:0000259" key="3">
    <source>
        <dbReference type="Pfam" id="PF13490"/>
    </source>
</evidence>
<reference evidence="5" key="1">
    <citation type="submission" date="2016-06" db="EMBL/GenBank/DDBJ databases">
        <authorList>
            <person name="Sutton G."/>
            <person name="Brinkac L."/>
            <person name="Sanka R."/>
            <person name="Adams M."/>
            <person name="Lau E."/>
            <person name="Sam S."/>
            <person name="Sreng N."/>
            <person name="Him V."/>
            <person name="Kerleguer A."/>
            <person name="Cheng S."/>
        </authorList>
    </citation>
    <scope>NUCLEOTIDE SEQUENCE [LARGE SCALE GENOMIC DNA]</scope>
    <source>
        <strain evidence="5">E861</strain>
    </source>
</reference>
<feature type="domain" description="Putative zinc-finger" evidence="3">
    <location>
        <begin position="9"/>
        <end position="43"/>
    </location>
</feature>
<dbReference type="Proteomes" id="UP000093592">
    <property type="component" value="Unassembled WGS sequence"/>
</dbReference>
<feature type="domain" description="DUF2275" evidence="2">
    <location>
        <begin position="61"/>
        <end position="239"/>
    </location>
</feature>
<name>A0A1A2ZGK6_9MYCO</name>
<protein>
    <recommendedName>
        <fullName evidence="6">Zinc-finger domain-containing protein</fullName>
    </recommendedName>
</protein>
<accession>A0A1A2ZGK6</accession>
<dbReference type="AlphaFoldDB" id="A0A1A2ZGK6"/>
<feature type="transmembrane region" description="Helical" evidence="1">
    <location>
        <begin position="189"/>
        <end position="206"/>
    </location>
</feature>
<dbReference type="InterPro" id="IPR018734">
    <property type="entry name" value="DUF2275"/>
</dbReference>
<organism evidence="4 5">
    <name type="scientific">Mycobacterium kyorinense</name>
    <dbReference type="NCBI Taxonomy" id="487514"/>
    <lineage>
        <taxon>Bacteria</taxon>
        <taxon>Bacillati</taxon>
        <taxon>Actinomycetota</taxon>
        <taxon>Actinomycetes</taxon>
        <taxon>Mycobacteriales</taxon>
        <taxon>Mycobacteriaceae</taxon>
        <taxon>Mycobacterium</taxon>
    </lineage>
</organism>
<dbReference type="Pfam" id="PF10039">
    <property type="entry name" value="DUF2275"/>
    <property type="match status" value="1"/>
</dbReference>
<comment type="caution">
    <text evidence="4">The sequence shown here is derived from an EMBL/GenBank/DDBJ whole genome shotgun (WGS) entry which is preliminary data.</text>
</comment>